<organism evidence="3 4">
    <name type="scientific">Nonomuraea typhae</name>
    <dbReference type="NCBI Taxonomy" id="2603600"/>
    <lineage>
        <taxon>Bacteria</taxon>
        <taxon>Bacillati</taxon>
        <taxon>Actinomycetota</taxon>
        <taxon>Actinomycetes</taxon>
        <taxon>Streptosporangiales</taxon>
        <taxon>Streptosporangiaceae</taxon>
        <taxon>Nonomuraea</taxon>
    </lineage>
</organism>
<evidence type="ECO:0000259" key="2">
    <source>
        <dbReference type="Pfam" id="PF20906"/>
    </source>
</evidence>
<dbReference type="InterPro" id="IPR048350">
    <property type="entry name" value="S-Me-THD-like_C"/>
</dbReference>
<dbReference type="RefSeq" id="WP_397088362.1">
    <property type="nucleotide sequence ID" value="NZ_JBITGY010000010.1"/>
</dbReference>
<dbReference type="InterPro" id="IPR024071">
    <property type="entry name" value="S-Me-THD_C_sf"/>
</dbReference>
<dbReference type="Pfam" id="PF20906">
    <property type="entry name" value="S-Me-THD_C"/>
    <property type="match status" value="1"/>
</dbReference>
<name>A0ABW7Z3Q4_9ACTN</name>
<keyword evidence="4" id="KW-1185">Reference proteome</keyword>
<reference evidence="3 4" key="1">
    <citation type="submission" date="2024-10" db="EMBL/GenBank/DDBJ databases">
        <title>The Natural Products Discovery Center: Release of the First 8490 Sequenced Strains for Exploring Actinobacteria Biosynthetic Diversity.</title>
        <authorList>
            <person name="Kalkreuter E."/>
            <person name="Kautsar S.A."/>
            <person name="Yang D."/>
            <person name="Bader C.D."/>
            <person name="Teijaro C.N."/>
            <person name="Fluegel L."/>
            <person name="Davis C.M."/>
            <person name="Simpson J.R."/>
            <person name="Lauterbach L."/>
            <person name="Steele A.D."/>
            <person name="Gui C."/>
            <person name="Meng S."/>
            <person name="Li G."/>
            <person name="Viehrig K."/>
            <person name="Ye F."/>
            <person name="Su P."/>
            <person name="Kiefer A.F."/>
            <person name="Nichols A."/>
            <person name="Cepeda A.J."/>
            <person name="Yan W."/>
            <person name="Fan B."/>
            <person name="Jiang Y."/>
            <person name="Adhikari A."/>
            <person name="Zheng C.-J."/>
            <person name="Schuster L."/>
            <person name="Cowan T.M."/>
            <person name="Smanski M.J."/>
            <person name="Chevrette M.G."/>
            <person name="De Carvalho L.P.S."/>
            <person name="Shen B."/>
        </authorList>
    </citation>
    <scope>NUCLEOTIDE SEQUENCE [LARGE SCALE GENOMIC DNA]</scope>
    <source>
        <strain evidence="3 4">NPDC050545</strain>
    </source>
</reference>
<sequence>MQAASEIRLTESDLPALARGCAVLGTGGGGSVETAIPSALQALRDHGPVPLVRLADLDDDALIVPMSSIGAPTVGHEMLASAEQPMRLREEVERVAGRPIAAIMAGEIGGSNGVEPLAWAAQLGLPMLDADGMGRAFPELQMVSMHVAGLTSDLVILSDVVGNVATLRPISAIWSERQARALCVASGASTMMANYLMPVRQARGAVIEGSVSAALDIGRSTQGHADPVAALTGRLKARRLLDGKIVELERQTGGGFVRGAVVVDGTGADAGRMVRIEIQNENLVVFESGEVLASVPDLITVVDVQTAEAISTETLRYGQRVSVLAWACDPLWRTPQGLAVVGPRAFGYHIDYRPVEEYLHVGL</sequence>
<evidence type="ECO:0000313" key="3">
    <source>
        <dbReference type="EMBL" id="MFI6502812.1"/>
    </source>
</evidence>
<gene>
    <name evidence="3" type="ORF">ACIBG2_35910</name>
</gene>
<accession>A0ABW7Z3Q4</accession>
<dbReference type="InterPro" id="IPR027479">
    <property type="entry name" value="S-Me-THD_N_sf"/>
</dbReference>
<evidence type="ECO:0000313" key="4">
    <source>
        <dbReference type="Proteomes" id="UP001612741"/>
    </source>
</evidence>
<dbReference type="Pfam" id="PF06032">
    <property type="entry name" value="S-Me-THD_N"/>
    <property type="match status" value="1"/>
</dbReference>
<dbReference type="EMBL" id="JBITGY010000010">
    <property type="protein sequence ID" value="MFI6502812.1"/>
    <property type="molecule type" value="Genomic_DNA"/>
</dbReference>
<dbReference type="SUPFAM" id="SSF160991">
    <property type="entry name" value="CV3147-like"/>
    <property type="match status" value="1"/>
</dbReference>
<evidence type="ECO:0000259" key="1">
    <source>
        <dbReference type="Pfam" id="PF06032"/>
    </source>
</evidence>
<dbReference type="Gene3D" id="3.40.1610.10">
    <property type="entry name" value="CV3147-like domain"/>
    <property type="match status" value="1"/>
</dbReference>
<protein>
    <submittedName>
        <fullName evidence="3">DUF917 domain-containing protein</fullName>
    </submittedName>
</protein>
<dbReference type="InterPro" id="IPR010318">
    <property type="entry name" value="S-Me-THD_N"/>
</dbReference>
<comment type="caution">
    <text evidence="3">The sequence shown here is derived from an EMBL/GenBank/DDBJ whole genome shotgun (WGS) entry which is preliminary data.</text>
</comment>
<proteinExistence type="predicted"/>
<dbReference type="Gene3D" id="2.40.390.10">
    <property type="entry name" value="CV3147-like"/>
    <property type="match status" value="1"/>
</dbReference>
<feature type="domain" description="S-Me-THD N-terminal" evidence="1">
    <location>
        <begin position="13"/>
        <end position="167"/>
    </location>
</feature>
<dbReference type="Proteomes" id="UP001612741">
    <property type="component" value="Unassembled WGS sequence"/>
</dbReference>
<feature type="domain" description="S-Me-THD-like C-terminal" evidence="2">
    <location>
        <begin position="173"/>
        <end position="355"/>
    </location>
</feature>